<protein>
    <recommendedName>
        <fullName evidence="3">STAS domain-containing protein</fullName>
    </recommendedName>
</protein>
<organism evidence="1 2">
    <name type="scientific">Salipiger mucosus DSM 16094</name>
    <dbReference type="NCBI Taxonomy" id="1123237"/>
    <lineage>
        <taxon>Bacteria</taxon>
        <taxon>Pseudomonadati</taxon>
        <taxon>Pseudomonadota</taxon>
        <taxon>Alphaproteobacteria</taxon>
        <taxon>Rhodobacterales</taxon>
        <taxon>Roseobacteraceae</taxon>
        <taxon>Salipiger</taxon>
    </lineage>
</organism>
<comment type="caution">
    <text evidence="1">The sequence shown here is derived from an EMBL/GenBank/DDBJ whole genome shotgun (WGS) entry which is preliminary data.</text>
</comment>
<accession>S9QB95</accession>
<dbReference type="HOGENOM" id="CLU_2371141_0_0_5"/>
<dbReference type="EMBL" id="APVH01000038">
    <property type="protein sequence ID" value="EPX78656.1"/>
    <property type="molecule type" value="Genomic_DNA"/>
</dbReference>
<evidence type="ECO:0000313" key="1">
    <source>
        <dbReference type="EMBL" id="EPX78656.1"/>
    </source>
</evidence>
<dbReference type="OrthoDB" id="7867133at2"/>
<sequence length="95" mass="9747">MASLTISEIADARDRLACLLADGGSVVRLSPDDTLDACGAQLLACAIRTAEGQGRTLTVEMPEDGPAVELWQSLALDTVATPVPVAVAPVAEVSE</sequence>
<dbReference type="AlphaFoldDB" id="S9QB95"/>
<keyword evidence="2" id="KW-1185">Reference proteome</keyword>
<gene>
    <name evidence="1" type="ORF">Salmuc_04237</name>
</gene>
<dbReference type="RefSeq" id="WP_020040426.1">
    <property type="nucleotide sequence ID" value="NZ_KE557279.1"/>
</dbReference>
<proteinExistence type="predicted"/>
<name>S9QB95_9RHOB</name>
<evidence type="ECO:0008006" key="3">
    <source>
        <dbReference type="Google" id="ProtNLM"/>
    </source>
</evidence>
<reference evidence="2" key="1">
    <citation type="journal article" date="2014" name="Stand. Genomic Sci.">
        <title>Genome sequence of the exopolysaccharide-producing Salipiger mucosus type strain (DSM 16094(T)), a moderately halophilic member of the Roseobacter clade.</title>
        <authorList>
            <person name="Riedel T."/>
            <person name="Spring S."/>
            <person name="Fiebig A."/>
            <person name="Petersen J."/>
            <person name="Kyrpides N.C."/>
            <person name="Goker M."/>
            <person name="Klenk H.P."/>
        </authorList>
    </citation>
    <scope>NUCLEOTIDE SEQUENCE [LARGE SCALE GENOMIC DNA]</scope>
    <source>
        <strain evidence="2">DSM 16094</strain>
    </source>
</reference>
<dbReference type="STRING" id="1123237.Salmuc_04237"/>
<dbReference type="Proteomes" id="UP000015347">
    <property type="component" value="Unassembled WGS sequence"/>
</dbReference>
<evidence type="ECO:0000313" key="2">
    <source>
        <dbReference type="Proteomes" id="UP000015347"/>
    </source>
</evidence>